<reference evidence="1 2" key="1">
    <citation type="submission" date="2024-02" db="EMBL/GenBank/DDBJ databases">
        <title>Bacteria isolated from the canopy kelp, Nereocystis luetkeana.</title>
        <authorList>
            <person name="Pfister C.A."/>
            <person name="Younker I.T."/>
            <person name="Light S.H."/>
        </authorList>
    </citation>
    <scope>NUCLEOTIDE SEQUENCE [LARGE SCALE GENOMIC DNA]</scope>
    <source>
        <strain evidence="1 2">TI.4.07</strain>
    </source>
</reference>
<evidence type="ECO:0000313" key="1">
    <source>
        <dbReference type="EMBL" id="MEL0613489.1"/>
    </source>
</evidence>
<dbReference type="EMBL" id="JBAKAR010000007">
    <property type="protein sequence ID" value="MEL0613489.1"/>
    <property type="molecule type" value="Genomic_DNA"/>
</dbReference>
<accession>A0ABU9G4S6</accession>
<comment type="caution">
    <text evidence="1">The sequence shown here is derived from an EMBL/GenBank/DDBJ whole genome shotgun (WGS) entry which is preliminary data.</text>
</comment>
<keyword evidence="2" id="KW-1185">Reference proteome</keyword>
<name>A0ABU9G4S6_9GAMM</name>
<proteinExistence type="predicted"/>
<gene>
    <name evidence="1" type="ORF">V6242_10050</name>
</gene>
<dbReference type="Proteomes" id="UP001379949">
    <property type="component" value="Unassembled WGS sequence"/>
</dbReference>
<evidence type="ECO:0000313" key="2">
    <source>
        <dbReference type="Proteomes" id="UP001379949"/>
    </source>
</evidence>
<organism evidence="1 2">
    <name type="scientific">Marinomonas arenicola</name>
    <dbReference type="NCBI Taxonomy" id="569601"/>
    <lineage>
        <taxon>Bacteria</taxon>
        <taxon>Pseudomonadati</taxon>
        <taxon>Pseudomonadota</taxon>
        <taxon>Gammaproteobacteria</taxon>
        <taxon>Oceanospirillales</taxon>
        <taxon>Oceanospirillaceae</taxon>
        <taxon>Marinomonas</taxon>
    </lineage>
</organism>
<sequence>MKSNAQVDLMSTILNKMKEDNAEIHSKIIWFKEIAKIDETIKGRYSISFLLDSFFAFENDSLNIDEVMHEIRFLEGSEEASRTKNATQFRRPPLKGLWHKHYFDRSIPALAQNVKNALGNYGMPYFESMAEEDKASGEERFVTPEDLPHIVNDIVISNLQRRQADQKTTGEWLIYAKHKNVNYFLCLAKHGEGDEQIRTRIDSTCIHEFPFLKSVLV</sequence>
<protein>
    <submittedName>
        <fullName evidence="1">Uncharacterized protein</fullName>
    </submittedName>
</protein>
<dbReference type="RefSeq" id="WP_341567264.1">
    <property type="nucleotide sequence ID" value="NZ_JBAKAR010000007.1"/>
</dbReference>